<keyword evidence="2" id="KW-1134">Transmembrane beta strand</keyword>
<dbReference type="EMBL" id="ABOX02000003">
    <property type="protein sequence ID" value="EEF62793.1"/>
    <property type="molecule type" value="Genomic_DNA"/>
</dbReference>
<dbReference type="PANTHER" id="PTHR30203:SF33">
    <property type="entry name" value="BLR4455 PROTEIN"/>
    <property type="match status" value="1"/>
</dbReference>
<dbReference type="Gene3D" id="2.20.200.10">
    <property type="entry name" value="Outer membrane efflux proteins (OEP)"/>
    <property type="match status" value="1"/>
</dbReference>
<keyword evidence="2 4" id="KW-0449">Lipoprotein</keyword>
<dbReference type="OrthoDB" id="9770517at2"/>
<evidence type="ECO:0000313" key="4">
    <source>
        <dbReference type="EMBL" id="EEF62793.1"/>
    </source>
</evidence>
<reference evidence="4 5" key="1">
    <citation type="journal article" date="2011" name="J. Bacteriol.">
        <title>Genome sequence of 'Pedosphaera parvula' Ellin514, an aerobic Verrucomicrobial isolate from pasture soil.</title>
        <authorList>
            <person name="Kant R."/>
            <person name="van Passel M.W."/>
            <person name="Sangwan P."/>
            <person name="Palva A."/>
            <person name="Lucas S."/>
            <person name="Copeland A."/>
            <person name="Lapidus A."/>
            <person name="Glavina Del Rio T."/>
            <person name="Dalin E."/>
            <person name="Tice H."/>
            <person name="Bruce D."/>
            <person name="Goodwin L."/>
            <person name="Pitluck S."/>
            <person name="Chertkov O."/>
            <person name="Larimer F.W."/>
            <person name="Land M.L."/>
            <person name="Hauser L."/>
            <person name="Brettin T.S."/>
            <person name="Detter J.C."/>
            <person name="Han S."/>
            <person name="de Vos W.M."/>
            <person name="Janssen P.H."/>
            <person name="Smidt H."/>
        </authorList>
    </citation>
    <scope>NUCLEOTIDE SEQUENCE [LARGE SCALE GENOMIC DNA]</scope>
    <source>
        <strain evidence="4 5">Ellin514</strain>
    </source>
</reference>
<keyword evidence="2" id="KW-0472">Membrane</keyword>
<gene>
    <name evidence="4" type="ORF">Cflav_PD5428</name>
</gene>
<dbReference type="PANTHER" id="PTHR30203">
    <property type="entry name" value="OUTER MEMBRANE CATION EFFLUX PROTEIN"/>
    <property type="match status" value="1"/>
</dbReference>
<dbReference type="InterPro" id="IPR010131">
    <property type="entry name" value="MdtP/NodT-like"/>
</dbReference>
<comment type="caution">
    <text evidence="4">The sequence shown here is derived from an EMBL/GenBank/DDBJ whole genome shotgun (WGS) entry which is preliminary data.</text>
</comment>
<dbReference type="AlphaFoldDB" id="B9XBA8"/>
<proteinExistence type="inferred from homology"/>
<comment type="subcellular location">
    <subcellularLocation>
        <location evidence="2">Cell membrane</location>
        <topology evidence="2">Lipid-anchor</topology>
    </subcellularLocation>
</comment>
<keyword evidence="2" id="KW-0564">Palmitate</keyword>
<dbReference type="Proteomes" id="UP000003688">
    <property type="component" value="Unassembled WGS sequence"/>
</dbReference>
<dbReference type="Gene3D" id="1.20.1600.10">
    <property type="entry name" value="Outer membrane efflux proteins (OEP)"/>
    <property type="match status" value="1"/>
</dbReference>
<evidence type="ECO:0000256" key="3">
    <source>
        <dbReference type="SAM" id="Coils"/>
    </source>
</evidence>
<protein>
    <submittedName>
        <fullName evidence="4">RND efflux system, outer membrane lipoprotein, NodT family</fullName>
    </submittedName>
</protein>
<sequence length="489" mass="53081" precursor="true">MKPALLSKLFPVACVWSSGLVTLFVAGCAVGPDYKRPEATVIPPAYKEGTNGWKLAEPQAHIPRGAWWEIFQDSSLNALETEAAKANQELQVALESFEQARALLSVARSGYYPHIEAIPSVTRERDSANRPINGVSIGRADTFNTFSFPLDLSYELDVWGRVRRSVESAKATMQASADDLATVKLSIQAEVANDYFNLRALDSEISLLRSNVVVFGKSLELTRNRRAGGVASDLDVSQAETILKTTEAQLPAIALQRAKAEHALAVLTGKPASSFSVPEMPFLAQPPNVPSGLPSDLLERRPDIATAERLMAAANAGIGVAKAAFYPTIKINGLAGFESVSAGTLFDWPSRFWAVGPSIKLPIFEGGENRANLTHAQAAYRENVARYRQSVLVAFSEVEDNLAAQHLLWSQQEAENAALKAAEKTLEIANNRYRAGLVTYLEVATAQNAALDRERENVRLRGERLLSTVSLIKSLGGGWEAPKQLSSSH</sequence>
<keyword evidence="5" id="KW-1185">Reference proteome</keyword>
<dbReference type="PROSITE" id="PS51257">
    <property type="entry name" value="PROKAR_LIPOPROTEIN"/>
    <property type="match status" value="1"/>
</dbReference>
<keyword evidence="2" id="KW-0812">Transmembrane</keyword>
<name>B9XBA8_PEDPL</name>
<dbReference type="GO" id="GO:0005886">
    <property type="term" value="C:plasma membrane"/>
    <property type="evidence" value="ECO:0007669"/>
    <property type="project" value="UniProtKB-SubCell"/>
</dbReference>
<accession>B9XBA8</accession>
<comment type="similarity">
    <text evidence="1 2">Belongs to the outer membrane factor (OMF) (TC 1.B.17) family.</text>
</comment>
<feature type="coiled-coil region" evidence="3">
    <location>
        <begin position="76"/>
        <end position="103"/>
    </location>
</feature>
<dbReference type="NCBIfam" id="TIGR01845">
    <property type="entry name" value="outer_NodT"/>
    <property type="match status" value="1"/>
</dbReference>
<organism evidence="4 5">
    <name type="scientific">Pedosphaera parvula (strain Ellin514)</name>
    <dbReference type="NCBI Taxonomy" id="320771"/>
    <lineage>
        <taxon>Bacteria</taxon>
        <taxon>Pseudomonadati</taxon>
        <taxon>Verrucomicrobiota</taxon>
        <taxon>Pedosphaerae</taxon>
        <taxon>Pedosphaerales</taxon>
        <taxon>Pedosphaeraceae</taxon>
        <taxon>Pedosphaera</taxon>
    </lineage>
</organism>
<dbReference type="InterPro" id="IPR003423">
    <property type="entry name" value="OMP_efflux"/>
</dbReference>
<dbReference type="RefSeq" id="WP_007413106.1">
    <property type="nucleotide sequence ID" value="NZ_ABOX02000003.1"/>
</dbReference>
<keyword evidence="3" id="KW-0175">Coiled coil</keyword>
<dbReference type="STRING" id="320771.Cflav_PD5428"/>
<dbReference type="SUPFAM" id="SSF56954">
    <property type="entry name" value="Outer membrane efflux proteins (OEP)"/>
    <property type="match status" value="1"/>
</dbReference>
<dbReference type="GO" id="GO:0015562">
    <property type="term" value="F:efflux transmembrane transporter activity"/>
    <property type="evidence" value="ECO:0007669"/>
    <property type="project" value="InterPro"/>
</dbReference>
<feature type="coiled-coil region" evidence="3">
    <location>
        <begin position="412"/>
        <end position="461"/>
    </location>
</feature>
<evidence type="ECO:0000313" key="5">
    <source>
        <dbReference type="Proteomes" id="UP000003688"/>
    </source>
</evidence>
<evidence type="ECO:0000256" key="2">
    <source>
        <dbReference type="RuleBase" id="RU362097"/>
    </source>
</evidence>
<dbReference type="Pfam" id="PF02321">
    <property type="entry name" value="OEP"/>
    <property type="match status" value="2"/>
</dbReference>
<evidence type="ECO:0000256" key="1">
    <source>
        <dbReference type="ARBA" id="ARBA00007613"/>
    </source>
</evidence>